<gene>
    <name evidence="1" type="ORF">D3877_25160</name>
</gene>
<dbReference type="AlphaFoldDB" id="A0A418VQ40"/>
<dbReference type="Proteomes" id="UP000283458">
    <property type="component" value="Unassembled WGS sequence"/>
</dbReference>
<evidence type="ECO:0000313" key="1">
    <source>
        <dbReference type="EMBL" id="RJF78382.1"/>
    </source>
</evidence>
<reference evidence="1 2" key="1">
    <citation type="submission" date="2018-09" db="EMBL/GenBank/DDBJ databases">
        <authorList>
            <person name="Zhu H."/>
        </authorList>
    </citation>
    <scope>NUCLEOTIDE SEQUENCE [LARGE SCALE GENOMIC DNA]</scope>
    <source>
        <strain evidence="1 2">K2W22B-5</strain>
    </source>
</reference>
<name>A0A418VQ40_9PROT</name>
<sequence>MVDRPVRDERGLRVFPALGETGASGSGWRLVTGFWFLCPWRGGKSRLMMAGGVGAAQGDCRASRWLVFPCLRATVILFVRSPNKTLYAAKS</sequence>
<dbReference type="EMBL" id="QYUL01000004">
    <property type="protein sequence ID" value="RJF78382.1"/>
    <property type="molecule type" value="Genomic_DNA"/>
</dbReference>
<comment type="caution">
    <text evidence="1">The sequence shown here is derived from an EMBL/GenBank/DDBJ whole genome shotgun (WGS) entry which is preliminary data.</text>
</comment>
<proteinExistence type="predicted"/>
<organism evidence="1 2">
    <name type="scientific">Azospirillum cavernae</name>
    <dbReference type="NCBI Taxonomy" id="2320860"/>
    <lineage>
        <taxon>Bacteria</taxon>
        <taxon>Pseudomonadati</taxon>
        <taxon>Pseudomonadota</taxon>
        <taxon>Alphaproteobacteria</taxon>
        <taxon>Rhodospirillales</taxon>
        <taxon>Azospirillaceae</taxon>
        <taxon>Azospirillum</taxon>
    </lineage>
</organism>
<keyword evidence="2" id="KW-1185">Reference proteome</keyword>
<protein>
    <submittedName>
        <fullName evidence="1">Uncharacterized protein</fullName>
    </submittedName>
</protein>
<accession>A0A418VQ40</accession>
<evidence type="ECO:0000313" key="2">
    <source>
        <dbReference type="Proteomes" id="UP000283458"/>
    </source>
</evidence>